<organism evidence="1 2">
    <name type="scientific">Micromonospora qiuiae</name>
    <dbReference type="NCBI Taxonomy" id="502268"/>
    <lineage>
        <taxon>Bacteria</taxon>
        <taxon>Bacillati</taxon>
        <taxon>Actinomycetota</taxon>
        <taxon>Actinomycetes</taxon>
        <taxon>Micromonosporales</taxon>
        <taxon>Micromonosporaceae</taxon>
        <taxon>Micromonospora</taxon>
    </lineage>
</organism>
<gene>
    <name evidence="1" type="ORF">Vqi01_40270</name>
</gene>
<dbReference type="EMBL" id="BOPC01000056">
    <property type="protein sequence ID" value="GIJ28865.1"/>
    <property type="molecule type" value="Genomic_DNA"/>
</dbReference>
<name>A0ABQ4JFI6_9ACTN</name>
<protein>
    <submittedName>
        <fullName evidence="1">Uncharacterized protein</fullName>
    </submittedName>
</protein>
<dbReference type="RefSeq" id="WP_204036365.1">
    <property type="nucleotide sequence ID" value="NZ_BOPC01000056.1"/>
</dbReference>
<proteinExistence type="predicted"/>
<evidence type="ECO:0000313" key="1">
    <source>
        <dbReference type="EMBL" id="GIJ28865.1"/>
    </source>
</evidence>
<evidence type="ECO:0000313" key="2">
    <source>
        <dbReference type="Proteomes" id="UP000653076"/>
    </source>
</evidence>
<accession>A0ABQ4JFI6</accession>
<comment type="caution">
    <text evidence="1">The sequence shown here is derived from an EMBL/GenBank/DDBJ whole genome shotgun (WGS) entry which is preliminary data.</text>
</comment>
<sequence length="220" mass="24146">MTNQPDEPWRQHPSLLRVAAWIPDVDENLQRWEELEQIVVQWIEDQAAADGVTPVVFYNAAKAHGGPGPVHRLANRYRFSYPLDRNRPRGAVVAFHPDARSLRQAADLARGSALVVLESAMTPLAGWAAGTQAEDLSGVYPQVPALDPDAQKALDRAVFFGGHNNWTGSHEREHARKVLDAVVRGGLLDVDTAVGYALAHAGVSEVGAKNLRSSLERKRR</sequence>
<dbReference type="Proteomes" id="UP000653076">
    <property type="component" value="Unassembled WGS sequence"/>
</dbReference>
<keyword evidence="2" id="KW-1185">Reference proteome</keyword>
<reference evidence="1 2" key="1">
    <citation type="submission" date="2021-01" db="EMBL/GenBank/DDBJ databases">
        <title>Whole genome shotgun sequence of Verrucosispora qiuiae NBRC 106684.</title>
        <authorList>
            <person name="Komaki H."/>
            <person name="Tamura T."/>
        </authorList>
    </citation>
    <scope>NUCLEOTIDE SEQUENCE [LARGE SCALE GENOMIC DNA]</scope>
    <source>
        <strain evidence="1 2">NBRC 106684</strain>
    </source>
</reference>